<keyword evidence="4" id="KW-1185">Reference proteome</keyword>
<organism evidence="3 4">
    <name type="scientific">Paenibacillus crassostreae</name>
    <dbReference type="NCBI Taxonomy" id="1763538"/>
    <lineage>
        <taxon>Bacteria</taxon>
        <taxon>Bacillati</taxon>
        <taxon>Bacillota</taxon>
        <taxon>Bacilli</taxon>
        <taxon>Bacillales</taxon>
        <taxon>Paenibacillaceae</taxon>
        <taxon>Paenibacillus</taxon>
    </lineage>
</organism>
<accession>A0A167EEE9</accession>
<dbReference type="RefSeq" id="WP_068657251.1">
    <property type="nucleotide sequence ID" value="NZ_CP017770.1"/>
</dbReference>
<dbReference type="Pfam" id="PF05036">
    <property type="entry name" value="SPOR"/>
    <property type="match status" value="1"/>
</dbReference>
<feature type="transmembrane region" description="Helical" evidence="1">
    <location>
        <begin position="126"/>
        <end position="148"/>
    </location>
</feature>
<evidence type="ECO:0000256" key="1">
    <source>
        <dbReference type="SAM" id="Phobius"/>
    </source>
</evidence>
<dbReference type="InterPro" id="IPR007730">
    <property type="entry name" value="SPOR-like_dom"/>
</dbReference>
<dbReference type="KEGG" id="pcx:LPB68_06565"/>
<evidence type="ECO:0000313" key="3">
    <source>
        <dbReference type="EMBL" id="OAB75455.1"/>
    </source>
</evidence>
<feature type="domain" description="SPOR" evidence="2">
    <location>
        <begin position="191"/>
        <end position="258"/>
    </location>
</feature>
<dbReference type="EMBL" id="LSFN01000010">
    <property type="protein sequence ID" value="OAB75455.1"/>
    <property type="molecule type" value="Genomic_DNA"/>
</dbReference>
<dbReference type="Proteomes" id="UP000077134">
    <property type="component" value="Unassembled WGS sequence"/>
</dbReference>
<evidence type="ECO:0000313" key="4">
    <source>
        <dbReference type="Proteomes" id="UP000077134"/>
    </source>
</evidence>
<keyword evidence="1" id="KW-1133">Transmembrane helix</keyword>
<evidence type="ECO:0000259" key="2">
    <source>
        <dbReference type="Pfam" id="PF05036"/>
    </source>
</evidence>
<protein>
    <recommendedName>
        <fullName evidence="2">SPOR domain-containing protein</fullName>
    </recommendedName>
</protein>
<dbReference type="OrthoDB" id="2680382at2"/>
<keyword evidence="1" id="KW-0472">Membrane</keyword>
<name>A0A167EEE9_9BACL</name>
<dbReference type="InterPro" id="IPR036680">
    <property type="entry name" value="SPOR-like_sf"/>
</dbReference>
<sequence length="392" mass="44153">MNKGRMTFRFDEVERNTERNNNLTDAGKPMERIVKSEQEVQLGNDIMTYPRLSVVPEPLEGWGDPFSKNDAWDDMMNQRQQNIDFREDEYVDIDDMEVRLEDRVSSDTDKQHSEYHTRRPTSLWKIFGTVTAAVMTGALFGFVVLSFIDVGSIFPKDSINNSNIESVSATNMLPVETESSRTMIAVNLEPQTYYMLQYGVFSNAERVGVAKQELEQIGLAAGDDPDQENRVYAGISTDREQAKLLSNQLKAQGVELYVREITLPSASELYFAGDTESLSSYFTVSTNLISSLSAHSSSLLGIERPTPISNSETVALTEMHRKWTESIKTLQSGLGPEAVAVGKQMELAMNSALTSVVEYNKNTSKGHLWEIQSYMMKYIMGQKQIIEMMMNS</sequence>
<proteinExistence type="predicted"/>
<dbReference type="STRING" id="1763538.LPB68_06565"/>
<keyword evidence="1" id="KW-0812">Transmembrane</keyword>
<gene>
    <name evidence="3" type="ORF">PNBC_08830</name>
</gene>
<reference evidence="3 4" key="1">
    <citation type="submission" date="2016-02" db="EMBL/GenBank/DDBJ databases">
        <title>Paenibacillus sp. LPB0068, isolated from Crassostrea gigas.</title>
        <authorList>
            <person name="Shin S.-K."/>
            <person name="Yi H."/>
        </authorList>
    </citation>
    <scope>NUCLEOTIDE SEQUENCE [LARGE SCALE GENOMIC DNA]</scope>
    <source>
        <strain evidence="3 4">LPB0068</strain>
    </source>
</reference>
<dbReference type="GO" id="GO:0042834">
    <property type="term" value="F:peptidoglycan binding"/>
    <property type="evidence" value="ECO:0007669"/>
    <property type="project" value="InterPro"/>
</dbReference>
<comment type="caution">
    <text evidence="3">The sequence shown here is derived from an EMBL/GenBank/DDBJ whole genome shotgun (WGS) entry which is preliminary data.</text>
</comment>
<dbReference type="AlphaFoldDB" id="A0A167EEE9"/>
<dbReference type="SUPFAM" id="SSF110997">
    <property type="entry name" value="Sporulation related repeat"/>
    <property type="match status" value="1"/>
</dbReference>